<dbReference type="PANTHER" id="PTHR48043">
    <property type="entry name" value="EG:EG0003.4 PROTEIN-RELATED"/>
    <property type="match status" value="1"/>
</dbReference>
<dbReference type="EMBL" id="RIAR02000001">
    <property type="protein sequence ID" value="NSL87209.1"/>
    <property type="molecule type" value="Genomic_DNA"/>
</dbReference>
<gene>
    <name evidence="3" type="ORF">ECE50_010240</name>
</gene>
<dbReference type="OrthoDB" id="9805366at2"/>
<organism evidence="3 4">
    <name type="scientific">Chitinophaga solisilvae</name>
    <dbReference type="NCBI Taxonomy" id="1233460"/>
    <lineage>
        <taxon>Bacteria</taxon>
        <taxon>Pseudomonadati</taxon>
        <taxon>Bacteroidota</taxon>
        <taxon>Chitinophagia</taxon>
        <taxon>Chitinophagales</taxon>
        <taxon>Chitinophagaceae</taxon>
        <taxon>Chitinophaga</taxon>
    </lineage>
</organism>
<evidence type="ECO:0000256" key="2">
    <source>
        <dbReference type="ARBA" id="ARBA00022679"/>
    </source>
</evidence>
<dbReference type="Proteomes" id="UP000281028">
    <property type="component" value="Unassembled WGS sequence"/>
</dbReference>
<evidence type="ECO:0000256" key="1">
    <source>
        <dbReference type="ARBA" id="ARBA00022676"/>
    </source>
</evidence>
<keyword evidence="4" id="KW-1185">Reference proteome</keyword>
<dbReference type="Gene3D" id="3.40.50.2000">
    <property type="entry name" value="Glycogen Phosphorylase B"/>
    <property type="match status" value="2"/>
</dbReference>
<dbReference type="CDD" id="cd03784">
    <property type="entry name" value="GT1_Gtf-like"/>
    <property type="match status" value="1"/>
</dbReference>
<dbReference type="AlphaFoldDB" id="A0A9Q5D410"/>
<proteinExistence type="predicted"/>
<sequence>MYPLKGPHYATFRLAALLGDLGFNIIFIAPSGLHQLINGQGWAAETLGTQTEADDEIGSIRNYNSLLENIDAARPEILGMIGTLVNRHHPVGVLVDADIIGFALPFYHFKVPVVVINEHYQSDKSTAAPPFFSSTVAGNSWWHKLLIHTEWMQCLYRNKARYWRQRLESGGKTDLQHSRLAHVCGFPLKRFARFDRAWGYRLTNYPEYFLYPQEMDFSRTFLPGQLLIGPMVDLNRTEPAFCWEKINRQDKIIFCSLGTLPEVYITHIDTFFQKLINACRNIDGIQLILSVGKRLSAVNIDPSWNNVHVFEQVPQMEILKHASLMINHGGINSVKECIWFGVPMIAYPLSEQNDQKGTAARIVYRGLGQRGTLTDAAEKIRRTILKVLNNPSYKTNTLRMQDTFRDYAAKENMYASQIARHFENIYSHY</sequence>
<keyword evidence="2" id="KW-0808">Transferase</keyword>
<dbReference type="InterPro" id="IPR050271">
    <property type="entry name" value="UDP-glycosyltransferase"/>
</dbReference>
<evidence type="ECO:0000313" key="4">
    <source>
        <dbReference type="Proteomes" id="UP000281028"/>
    </source>
</evidence>
<dbReference type="Pfam" id="PF00201">
    <property type="entry name" value="UDPGT"/>
    <property type="match status" value="1"/>
</dbReference>
<name>A0A9Q5D410_9BACT</name>
<dbReference type="SUPFAM" id="SSF53756">
    <property type="entry name" value="UDP-Glycosyltransferase/glycogen phosphorylase"/>
    <property type="match status" value="1"/>
</dbReference>
<reference evidence="3" key="1">
    <citation type="submission" date="2020-05" db="EMBL/GenBank/DDBJ databases">
        <title>Chitinophaga laudate sp. nov., isolated from a tropical peat swamp.</title>
        <authorList>
            <person name="Goh C.B.S."/>
            <person name="Lee M.S."/>
            <person name="Parimannan S."/>
            <person name="Pasbakhsh P."/>
            <person name="Yule C.M."/>
            <person name="Rajandas H."/>
            <person name="Loke S."/>
            <person name="Croft L."/>
            <person name="Tan J.B.L."/>
        </authorList>
    </citation>
    <scope>NUCLEOTIDE SEQUENCE</scope>
    <source>
        <strain evidence="3">Mgbs1</strain>
    </source>
</reference>
<keyword evidence="1" id="KW-0328">Glycosyltransferase</keyword>
<dbReference type="InterPro" id="IPR002213">
    <property type="entry name" value="UDP_glucos_trans"/>
</dbReference>
<dbReference type="PANTHER" id="PTHR48043:SF145">
    <property type="entry name" value="FI06409P-RELATED"/>
    <property type="match status" value="1"/>
</dbReference>
<accession>A0A9Q5D410</accession>
<evidence type="ECO:0000313" key="3">
    <source>
        <dbReference type="EMBL" id="NSL87209.1"/>
    </source>
</evidence>
<protein>
    <submittedName>
        <fullName evidence="3">Uncharacterized protein</fullName>
    </submittedName>
</protein>
<dbReference type="GO" id="GO:0008194">
    <property type="term" value="F:UDP-glycosyltransferase activity"/>
    <property type="evidence" value="ECO:0007669"/>
    <property type="project" value="InterPro"/>
</dbReference>
<comment type="caution">
    <text evidence="3">The sequence shown here is derived from an EMBL/GenBank/DDBJ whole genome shotgun (WGS) entry which is preliminary data.</text>
</comment>